<organism evidence="1 2">
    <name type="scientific">Trichoderma asperellum</name>
    <name type="common">Filamentous fungus</name>
    <dbReference type="NCBI Taxonomy" id="101201"/>
    <lineage>
        <taxon>Eukaryota</taxon>
        <taxon>Fungi</taxon>
        <taxon>Dikarya</taxon>
        <taxon>Ascomycota</taxon>
        <taxon>Pezizomycotina</taxon>
        <taxon>Sordariomycetes</taxon>
        <taxon>Hypocreomycetidae</taxon>
        <taxon>Hypocreales</taxon>
        <taxon>Hypocreaceae</taxon>
        <taxon>Trichoderma</taxon>
    </lineage>
</organism>
<protein>
    <submittedName>
        <fullName evidence="1">Uncharacterized protein</fullName>
    </submittedName>
</protein>
<reference evidence="1 2" key="1">
    <citation type="submission" date="2020-07" db="EMBL/GenBank/DDBJ databases">
        <title>Trichoderma asperellum IC-1 whole genome shotgun sequence.</title>
        <authorList>
            <person name="Kanamasa S."/>
            <person name="Takahashi H."/>
        </authorList>
    </citation>
    <scope>NUCLEOTIDE SEQUENCE [LARGE SCALE GENOMIC DNA]</scope>
    <source>
        <strain evidence="1 2">IC-1</strain>
    </source>
</reference>
<dbReference type="AlphaFoldDB" id="A0A6V8QK58"/>
<accession>A0A6V8QK58</accession>
<evidence type="ECO:0000313" key="1">
    <source>
        <dbReference type="EMBL" id="GFP52857.1"/>
    </source>
</evidence>
<gene>
    <name evidence="1" type="ORF">TASIC1_0002004100</name>
</gene>
<dbReference type="EMBL" id="BLZH01000002">
    <property type="protein sequence ID" value="GFP52857.1"/>
    <property type="molecule type" value="Genomic_DNA"/>
</dbReference>
<comment type="caution">
    <text evidence="1">The sequence shown here is derived from an EMBL/GenBank/DDBJ whole genome shotgun (WGS) entry which is preliminary data.</text>
</comment>
<name>A0A6V8QK58_TRIAP</name>
<evidence type="ECO:0000313" key="2">
    <source>
        <dbReference type="Proteomes" id="UP000517252"/>
    </source>
</evidence>
<dbReference type="OrthoDB" id="4884040at2759"/>
<proteinExistence type="predicted"/>
<sequence>MSQIRAFIVYVHGCPGFLNAAICVELGNLIDHSRVIKMGVNPNDRSLSARLSPSSLSIDWETLLYLRFVLADTLRDSNQAKRRSWIFSDFRGATSTHNTLPVEDYENAADKVDLPFIHVILRCNSQKLRSLSVVGESLRNVNAVDFAVFESIRKREEIRATGKTNELELDISDLDQAEAAGKIFERIPRILELYE</sequence>
<dbReference type="Proteomes" id="UP000517252">
    <property type="component" value="Unassembled WGS sequence"/>
</dbReference>